<evidence type="ECO:0000259" key="3">
    <source>
        <dbReference type="PROSITE" id="PS50235"/>
    </source>
</evidence>
<dbReference type="GO" id="GO:0005634">
    <property type="term" value="C:nucleus"/>
    <property type="evidence" value="ECO:0007669"/>
    <property type="project" value="TreeGrafter"/>
</dbReference>
<evidence type="ECO:0000313" key="4">
    <source>
        <dbReference type="EMBL" id="KAK7882154.1"/>
    </source>
</evidence>
<dbReference type="Gene3D" id="3.90.70.10">
    <property type="entry name" value="Cysteine proteinases"/>
    <property type="match status" value="1"/>
</dbReference>
<feature type="domain" description="USP" evidence="3">
    <location>
        <begin position="7"/>
        <end position="263"/>
    </location>
</feature>
<keyword evidence="1" id="KW-0788">Thiol protease</keyword>
<dbReference type="GO" id="GO:0005829">
    <property type="term" value="C:cytosol"/>
    <property type="evidence" value="ECO:0007669"/>
    <property type="project" value="TreeGrafter"/>
</dbReference>
<dbReference type="GO" id="GO:0016579">
    <property type="term" value="P:protein deubiquitination"/>
    <property type="evidence" value="ECO:0007669"/>
    <property type="project" value="InterPro"/>
</dbReference>
<evidence type="ECO:0000313" key="5">
    <source>
        <dbReference type="Proteomes" id="UP001460270"/>
    </source>
</evidence>
<dbReference type="CDD" id="cd02257">
    <property type="entry name" value="Peptidase_C19"/>
    <property type="match status" value="1"/>
</dbReference>
<keyword evidence="1" id="KW-0378">Hydrolase</keyword>
<name>A0AAW0MWU9_9GOBI</name>
<feature type="compositionally biased region" description="Low complexity" evidence="2">
    <location>
        <begin position="312"/>
        <end position="321"/>
    </location>
</feature>
<dbReference type="Proteomes" id="UP001460270">
    <property type="component" value="Unassembled WGS sequence"/>
</dbReference>
<comment type="caution">
    <text evidence="4">The sequence shown here is derived from an EMBL/GenBank/DDBJ whole genome shotgun (WGS) entry which is preliminary data.</text>
</comment>
<dbReference type="PROSITE" id="PS00972">
    <property type="entry name" value="USP_1"/>
    <property type="match status" value="1"/>
</dbReference>
<dbReference type="PROSITE" id="PS50235">
    <property type="entry name" value="USP_3"/>
    <property type="match status" value="1"/>
</dbReference>
<dbReference type="InterPro" id="IPR050164">
    <property type="entry name" value="Peptidase_C19"/>
</dbReference>
<comment type="similarity">
    <text evidence="1">Belongs to the peptidase C19 family.</text>
</comment>
<protein>
    <recommendedName>
        <fullName evidence="1">Ubiquitin carboxyl-terminal hydrolase</fullName>
        <ecNumber evidence="1">3.4.19.12</ecNumber>
    </recommendedName>
</protein>
<accession>A0AAW0MWU9</accession>
<feature type="region of interest" description="Disordered" evidence="2">
    <location>
        <begin position="263"/>
        <end position="288"/>
    </location>
</feature>
<feature type="compositionally biased region" description="Gly residues" evidence="2">
    <location>
        <begin position="322"/>
        <end position="333"/>
    </location>
</feature>
<keyword evidence="1" id="KW-0833">Ubl conjugation pathway</keyword>
<keyword evidence="1" id="KW-0645">Protease</keyword>
<dbReference type="Pfam" id="PF00443">
    <property type="entry name" value="UCH"/>
    <property type="match status" value="1"/>
</dbReference>
<sequence length="402" mass="44902">MTHLIPRGLENQGATCYLNSVLQVLFMTPEFRQTLEHPSNETDQSLKELFTKWKEKTCTTEKITDRLGIKNVHEQHCAAEYLELLLNRLSEEVSKPFCGELLDRTECSAKKHLINEESFKFWTFPVSMEHDKWLFDGFIDVFKKKTLSEIHCNSCNNKGEAISKYTLTKEKRPQILVLLLKRFSIKDGFYCKSNCSVNIPPKLINEDLSYSLYGVVDHSGGLRGGHYTATVKSEDEKWYNISDTSVKEREDAAYVLCSVSAGEGNSGAGEGARSSEEWGAEGEGGDGGVVEQREQWWSRGAVVEQRGQQWWRRGSSGEQRSSGGGRGSSGGAEQGAVAEQREQWRSRGNSGGAEGAVAAGEGAVVEQREQWRSRGSSGEQRVQWARGQFEGAKRDGAHWKAN</sequence>
<gene>
    <name evidence="4" type="ORF">WMY93_028328</name>
</gene>
<organism evidence="4 5">
    <name type="scientific">Mugilogobius chulae</name>
    <name type="common">yellowstripe goby</name>
    <dbReference type="NCBI Taxonomy" id="88201"/>
    <lineage>
        <taxon>Eukaryota</taxon>
        <taxon>Metazoa</taxon>
        <taxon>Chordata</taxon>
        <taxon>Craniata</taxon>
        <taxon>Vertebrata</taxon>
        <taxon>Euteleostomi</taxon>
        <taxon>Actinopterygii</taxon>
        <taxon>Neopterygii</taxon>
        <taxon>Teleostei</taxon>
        <taxon>Neoteleostei</taxon>
        <taxon>Acanthomorphata</taxon>
        <taxon>Gobiaria</taxon>
        <taxon>Gobiiformes</taxon>
        <taxon>Gobioidei</taxon>
        <taxon>Gobiidae</taxon>
        <taxon>Gobionellinae</taxon>
        <taxon>Mugilogobius</taxon>
    </lineage>
</organism>
<proteinExistence type="inferred from homology"/>
<dbReference type="InterPro" id="IPR028889">
    <property type="entry name" value="USP"/>
</dbReference>
<dbReference type="PANTHER" id="PTHR24006:SF899">
    <property type="entry name" value="UBIQUITIN CARBOXYL-TERMINAL HYDROLASE"/>
    <property type="match status" value="1"/>
</dbReference>
<dbReference type="InterPro" id="IPR038765">
    <property type="entry name" value="Papain-like_cys_pep_sf"/>
</dbReference>
<comment type="catalytic activity">
    <reaction evidence="1">
        <text>Thiol-dependent hydrolysis of ester, thioester, amide, peptide and isopeptide bonds formed by the C-terminal Gly of ubiquitin (a 76-residue protein attached to proteins as an intracellular targeting signal).</text>
        <dbReference type="EC" id="3.4.19.12"/>
    </reaction>
</comment>
<dbReference type="InterPro" id="IPR001394">
    <property type="entry name" value="Peptidase_C19_UCH"/>
</dbReference>
<feature type="region of interest" description="Disordered" evidence="2">
    <location>
        <begin position="307"/>
        <end position="402"/>
    </location>
</feature>
<dbReference type="EMBL" id="JBBPFD010000021">
    <property type="protein sequence ID" value="KAK7882154.1"/>
    <property type="molecule type" value="Genomic_DNA"/>
</dbReference>
<dbReference type="AlphaFoldDB" id="A0AAW0MWU9"/>
<dbReference type="SUPFAM" id="SSF54001">
    <property type="entry name" value="Cysteine proteinases"/>
    <property type="match status" value="1"/>
</dbReference>
<dbReference type="InterPro" id="IPR018200">
    <property type="entry name" value="USP_CS"/>
</dbReference>
<feature type="compositionally biased region" description="Basic and acidic residues" evidence="2">
    <location>
        <begin position="391"/>
        <end position="402"/>
    </location>
</feature>
<dbReference type="PANTHER" id="PTHR24006">
    <property type="entry name" value="UBIQUITIN CARBOXYL-TERMINAL HYDROLASE"/>
    <property type="match status" value="1"/>
</dbReference>
<dbReference type="EC" id="3.4.19.12" evidence="1"/>
<reference evidence="5" key="1">
    <citation type="submission" date="2024-04" db="EMBL/GenBank/DDBJ databases">
        <title>Salinicola lusitanus LLJ914,a marine bacterium isolated from the Okinawa Trough.</title>
        <authorList>
            <person name="Li J."/>
        </authorList>
    </citation>
    <scope>NUCLEOTIDE SEQUENCE [LARGE SCALE GENOMIC DNA]</scope>
</reference>
<dbReference type="GO" id="GO:0004843">
    <property type="term" value="F:cysteine-type deubiquitinase activity"/>
    <property type="evidence" value="ECO:0007669"/>
    <property type="project" value="UniProtKB-UniRule"/>
</dbReference>
<feature type="compositionally biased region" description="Low complexity" evidence="2">
    <location>
        <begin position="355"/>
        <end position="365"/>
    </location>
</feature>
<keyword evidence="5" id="KW-1185">Reference proteome</keyword>
<dbReference type="GO" id="GO:0006508">
    <property type="term" value="P:proteolysis"/>
    <property type="evidence" value="ECO:0007669"/>
    <property type="project" value="UniProtKB-KW"/>
</dbReference>
<dbReference type="PROSITE" id="PS00973">
    <property type="entry name" value="USP_2"/>
    <property type="match status" value="1"/>
</dbReference>
<evidence type="ECO:0000256" key="2">
    <source>
        <dbReference type="SAM" id="MobiDB-lite"/>
    </source>
</evidence>
<evidence type="ECO:0000256" key="1">
    <source>
        <dbReference type="RuleBase" id="RU366025"/>
    </source>
</evidence>